<dbReference type="Proteomes" id="UP000053236">
    <property type="component" value="Unassembled WGS sequence"/>
</dbReference>
<proteinExistence type="predicted"/>
<evidence type="ECO:0000313" key="1">
    <source>
        <dbReference type="EMBL" id="ETK73645.1"/>
    </source>
</evidence>
<gene>
    <name evidence="1" type="ORF">L915_19446</name>
    <name evidence="2" type="ORF">L917_19179</name>
</gene>
<name>W2FUB0_PHYNI</name>
<organism evidence="1">
    <name type="scientific">Phytophthora nicotianae</name>
    <name type="common">Potato buckeye rot agent</name>
    <name type="synonym">Phytophthora parasitica</name>
    <dbReference type="NCBI Taxonomy" id="4792"/>
    <lineage>
        <taxon>Eukaryota</taxon>
        <taxon>Sar</taxon>
        <taxon>Stramenopiles</taxon>
        <taxon>Oomycota</taxon>
        <taxon>Peronosporomycetes</taxon>
        <taxon>Peronosporales</taxon>
        <taxon>Peronosporaceae</taxon>
        <taxon>Phytophthora</taxon>
    </lineage>
</organism>
<accession>W2FUB0</accession>
<sequence>ASTGNSGLRARALGPPPEGLATSNIVRHFKIF</sequence>
<evidence type="ECO:0000313" key="2">
    <source>
        <dbReference type="EMBL" id="ETL80317.1"/>
    </source>
</evidence>
<dbReference type="EMBL" id="KI689254">
    <property type="protein sequence ID" value="ETK73645.1"/>
    <property type="molecule type" value="Genomic_DNA"/>
</dbReference>
<feature type="non-terminal residue" evidence="1">
    <location>
        <position position="1"/>
    </location>
</feature>
<reference evidence="1" key="2">
    <citation type="submission" date="2013-11" db="EMBL/GenBank/DDBJ databases">
        <title>The Genome Sequence of Phytophthora parasitica CJ02B3.</title>
        <authorList>
            <consortium name="The Broad Institute Genomics Platform"/>
            <person name="Russ C."/>
            <person name="Tyler B."/>
            <person name="Panabieres F."/>
            <person name="Shan W."/>
            <person name="Tripathy S."/>
            <person name="Grunwald N."/>
            <person name="Machado M."/>
            <person name="Johnson C.S."/>
            <person name="Arredondo F."/>
            <person name="Hong C."/>
            <person name="Coffey M."/>
            <person name="Young S.K."/>
            <person name="Zeng Q."/>
            <person name="Gargeya S."/>
            <person name="Fitzgerald M."/>
            <person name="Abouelleil A."/>
            <person name="Alvarado L."/>
            <person name="Chapman S.B."/>
            <person name="Gainer-Dewar J."/>
            <person name="Goldberg J."/>
            <person name="Griggs A."/>
            <person name="Gujja S."/>
            <person name="Hansen M."/>
            <person name="Howarth C."/>
            <person name="Imamovic A."/>
            <person name="Ireland A."/>
            <person name="Larimer J."/>
            <person name="McCowan C."/>
            <person name="Murphy C."/>
            <person name="Pearson M."/>
            <person name="Poon T.W."/>
            <person name="Priest M."/>
            <person name="Roberts A."/>
            <person name="Saif S."/>
            <person name="Shea T."/>
            <person name="Sykes S."/>
            <person name="Wortman J."/>
            <person name="Nusbaum C."/>
            <person name="Birren B."/>
        </authorList>
    </citation>
    <scope>NUCLEOTIDE SEQUENCE [LARGE SCALE GENOMIC DNA]</scope>
    <source>
        <strain evidence="1">CJ02B3</strain>
    </source>
</reference>
<dbReference type="AlphaFoldDB" id="W2FUB0"/>
<dbReference type="EMBL" id="KI682781">
    <property type="protein sequence ID" value="ETL80317.1"/>
    <property type="molecule type" value="Genomic_DNA"/>
</dbReference>
<protein>
    <submittedName>
        <fullName evidence="1">Uncharacterized protein</fullName>
    </submittedName>
</protein>
<reference evidence="2" key="1">
    <citation type="submission" date="2013-11" db="EMBL/GenBank/DDBJ databases">
        <title>The Genome Sequence of Phytophthora parasitica CHvinca01.</title>
        <authorList>
            <consortium name="The Broad Institute Genomics Platform"/>
            <person name="Russ C."/>
            <person name="Tyler B."/>
            <person name="Panabieres F."/>
            <person name="Shan W."/>
            <person name="Tripathy S."/>
            <person name="Grunwald N."/>
            <person name="Machado M."/>
            <person name="Johnson C.S."/>
            <person name="Arredondo F."/>
            <person name="Hong C."/>
            <person name="Coffey M."/>
            <person name="Young S.K."/>
            <person name="Zeng Q."/>
            <person name="Gargeya S."/>
            <person name="Fitzgerald M."/>
            <person name="Abouelleil A."/>
            <person name="Alvarado L."/>
            <person name="Chapman S.B."/>
            <person name="Gainer-Dewar J."/>
            <person name="Goldberg J."/>
            <person name="Griggs A."/>
            <person name="Gujja S."/>
            <person name="Hansen M."/>
            <person name="Howarth C."/>
            <person name="Imamovic A."/>
            <person name="Ireland A."/>
            <person name="Larimer J."/>
            <person name="McCowan C."/>
            <person name="Murphy C."/>
            <person name="Pearson M."/>
            <person name="Poon T.W."/>
            <person name="Priest M."/>
            <person name="Roberts A."/>
            <person name="Saif S."/>
            <person name="Shea T."/>
            <person name="Sykes S."/>
            <person name="Wortman J."/>
            <person name="Nusbaum C."/>
            <person name="Birren B."/>
        </authorList>
    </citation>
    <scope>NUCLEOTIDE SEQUENCE [LARGE SCALE GENOMIC DNA]</scope>
    <source>
        <strain evidence="2">CHvinca01</strain>
    </source>
</reference>
<dbReference type="Proteomes" id="UP000054423">
    <property type="component" value="Unassembled WGS sequence"/>
</dbReference>